<keyword evidence="1" id="KW-0472">Membrane</keyword>
<feature type="transmembrane region" description="Helical" evidence="1">
    <location>
        <begin position="32"/>
        <end position="53"/>
    </location>
</feature>
<reference evidence="2" key="2">
    <citation type="journal article" date="2015" name="Fish Shellfish Immunol.">
        <title>Early steps in the European eel (Anguilla anguilla)-Vibrio vulnificus interaction in the gills: Role of the RtxA13 toxin.</title>
        <authorList>
            <person name="Callol A."/>
            <person name="Pajuelo D."/>
            <person name="Ebbesson L."/>
            <person name="Teles M."/>
            <person name="MacKenzie S."/>
            <person name="Amaro C."/>
        </authorList>
    </citation>
    <scope>NUCLEOTIDE SEQUENCE</scope>
</reference>
<dbReference type="EMBL" id="GBXM01036091">
    <property type="protein sequence ID" value="JAH72486.1"/>
    <property type="molecule type" value="Transcribed_RNA"/>
</dbReference>
<accession>A0A0E9V3B7</accession>
<keyword evidence="1" id="KW-0812">Transmembrane</keyword>
<organism evidence="2">
    <name type="scientific">Anguilla anguilla</name>
    <name type="common">European freshwater eel</name>
    <name type="synonym">Muraena anguilla</name>
    <dbReference type="NCBI Taxonomy" id="7936"/>
    <lineage>
        <taxon>Eukaryota</taxon>
        <taxon>Metazoa</taxon>
        <taxon>Chordata</taxon>
        <taxon>Craniata</taxon>
        <taxon>Vertebrata</taxon>
        <taxon>Euteleostomi</taxon>
        <taxon>Actinopterygii</taxon>
        <taxon>Neopterygii</taxon>
        <taxon>Teleostei</taxon>
        <taxon>Anguilliformes</taxon>
        <taxon>Anguillidae</taxon>
        <taxon>Anguilla</taxon>
    </lineage>
</organism>
<name>A0A0E9V3B7_ANGAN</name>
<dbReference type="AlphaFoldDB" id="A0A0E9V3B7"/>
<protein>
    <submittedName>
        <fullName evidence="2">Uncharacterized protein</fullName>
    </submittedName>
</protein>
<sequence>MGSHVCGPVHLVSHPPAIQWNIWDCRLCQDEFGGMTLKSLPVIFLFFLFYMMFK</sequence>
<reference evidence="2" key="1">
    <citation type="submission" date="2014-11" db="EMBL/GenBank/DDBJ databases">
        <authorList>
            <person name="Amaro Gonzalez C."/>
        </authorList>
    </citation>
    <scope>NUCLEOTIDE SEQUENCE</scope>
</reference>
<proteinExistence type="predicted"/>
<evidence type="ECO:0000313" key="2">
    <source>
        <dbReference type="EMBL" id="JAH72486.1"/>
    </source>
</evidence>
<keyword evidence="1" id="KW-1133">Transmembrane helix</keyword>
<evidence type="ECO:0000256" key="1">
    <source>
        <dbReference type="SAM" id="Phobius"/>
    </source>
</evidence>